<evidence type="ECO:0000256" key="1">
    <source>
        <dbReference type="SAM" id="Phobius"/>
    </source>
</evidence>
<dbReference type="Proteomes" id="UP000032141">
    <property type="component" value="Chromosome C3"/>
</dbReference>
<protein>
    <recommendedName>
        <fullName evidence="4">Thioglucosidase</fullName>
    </recommendedName>
</protein>
<evidence type="ECO:0000313" key="3">
    <source>
        <dbReference type="Proteomes" id="UP000032141"/>
    </source>
</evidence>
<evidence type="ECO:0000313" key="2">
    <source>
        <dbReference type="EnsemblPlants" id="Bo3g137210.1"/>
    </source>
</evidence>
<dbReference type="AlphaFoldDB" id="A0A0D3BI07"/>
<reference evidence="2 3" key="1">
    <citation type="journal article" date="2014" name="Genome Biol.">
        <title>Transcriptome and methylome profiling reveals relics of genome dominance in the mesopolyploid Brassica oleracea.</title>
        <authorList>
            <person name="Parkin I.A."/>
            <person name="Koh C."/>
            <person name="Tang H."/>
            <person name="Robinson S.J."/>
            <person name="Kagale S."/>
            <person name="Clarke W.E."/>
            <person name="Town C.D."/>
            <person name="Nixon J."/>
            <person name="Krishnakumar V."/>
            <person name="Bidwell S.L."/>
            <person name="Denoeud F."/>
            <person name="Belcram H."/>
            <person name="Links M.G."/>
            <person name="Just J."/>
            <person name="Clarke C."/>
            <person name="Bender T."/>
            <person name="Huebert T."/>
            <person name="Mason A.S."/>
            <person name="Pires J.C."/>
            <person name="Barker G."/>
            <person name="Moore J."/>
            <person name="Walley P.G."/>
            <person name="Manoli S."/>
            <person name="Batley J."/>
            <person name="Edwards D."/>
            <person name="Nelson M.N."/>
            <person name="Wang X."/>
            <person name="Paterson A.H."/>
            <person name="King G."/>
            <person name="Bancroft I."/>
            <person name="Chalhoub B."/>
            <person name="Sharpe A.G."/>
        </authorList>
    </citation>
    <scope>NUCLEOTIDE SEQUENCE</scope>
    <source>
        <strain evidence="2 3">cv. TO1000</strain>
    </source>
</reference>
<dbReference type="EnsemblPlants" id="Bo3g137210.1">
    <property type="protein sequence ID" value="Bo3g137210.1"/>
    <property type="gene ID" value="Bo3g137210"/>
</dbReference>
<feature type="transmembrane region" description="Helical" evidence="1">
    <location>
        <begin position="6"/>
        <end position="27"/>
    </location>
</feature>
<keyword evidence="1" id="KW-0472">Membrane</keyword>
<keyword evidence="3" id="KW-1185">Reference proteome</keyword>
<dbReference type="STRING" id="109376.A0A0D3BI07"/>
<proteinExistence type="predicted"/>
<keyword evidence="1" id="KW-0812">Transmembrane</keyword>
<reference evidence="2" key="2">
    <citation type="submission" date="2015-03" db="UniProtKB">
        <authorList>
            <consortium name="EnsemblPlants"/>
        </authorList>
    </citation>
    <scope>IDENTIFICATION</scope>
</reference>
<sequence length="99" mass="11193">HSFHSFVFPLALFFILLVSYLSLLSSCDSPQKIYVYVTGDEKMNKEMAPRRLTMMTMTIIMMMVTMDKTCICAEEISRGSFPKGFVFGTASSAFQVNQP</sequence>
<name>A0A0D3BI07_BRAOL</name>
<evidence type="ECO:0008006" key="4">
    <source>
        <dbReference type="Google" id="ProtNLM"/>
    </source>
</evidence>
<dbReference type="HOGENOM" id="CLU_2326790_0_0_1"/>
<dbReference type="Gramene" id="Bo3g137210.1">
    <property type="protein sequence ID" value="Bo3g137210.1"/>
    <property type="gene ID" value="Bo3g137210"/>
</dbReference>
<keyword evidence="1" id="KW-1133">Transmembrane helix</keyword>
<organism evidence="2 3">
    <name type="scientific">Brassica oleracea var. oleracea</name>
    <dbReference type="NCBI Taxonomy" id="109376"/>
    <lineage>
        <taxon>Eukaryota</taxon>
        <taxon>Viridiplantae</taxon>
        <taxon>Streptophyta</taxon>
        <taxon>Embryophyta</taxon>
        <taxon>Tracheophyta</taxon>
        <taxon>Spermatophyta</taxon>
        <taxon>Magnoliopsida</taxon>
        <taxon>eudicotyledons</taxon>
        <taxon>Gunneridae</taxon>
        <taxon>Pentapetalae</taxon>
        <taxon>rosids</taxon>
        <taxon>malvids</taxon>
        <taxon>Brassicales</taxon>
        <taxon>Brassicaceae</taxon>
        <taxon>Brassiceae</taxon>
        <taxon>Brassica</taxon>
    </lineage>
</organism>
<accession>A0A0D3BI07</accession>